<evidence type="ECO:0000313" key="2">
    <source>
        <dbReference type="Proteomes" id="UP000694844"/>
    </source>
</evidence>
<accession>A0A8B8DKV3</accession>
<evidence type="ECO:0000256" key="1">
    <source>
        <dbReference type="SAM" id="SignalP"/>
    </source>
</evidence>
<evidence type="ECO:0000313" key="3">
    <source>
        <dbReference type="RefSeq" id="XP_022327616.1"/>
    </source>
</evidence>
<protein>
    <submittedName>
        <fullName evidence="3">Uncharacterized protein LOC111126954</fullName>
    </submittedName>
</protein>
<reference evidence="3" key="1">
    <citation type="submission" date="2025-08" db="UniProtKB">
        <authorList>
            <consortium name="RefSeq"/>
        </authorList>
    </citation>
    <scope>IDENTIFICATION</scope>
    <source>
        <tissue evidence="3">Whole sample</tissue>
    </source>
</reference>
<feature type="signal peptide" evidence="1">
    <location>
        <begin position="1"/>
        <end position="28"/>
    </location>
</feature>
<organism evidence="2 3">
    <name type="scientific">Crassostrea virginica</name>
    <name type="common">Eastern oyster</name>
    <dbReference type="NCBI Taxonomy" id="6565"/>
    <lineage>
        <taxon>Eukaryota</taxon>
        <taxon>Metazoa</taxon>
        <taxon>Spiralia</taxon>
        <taxon>Lophotrochozoa</taxon>
        <taxon>Mollusca</taxon>
        <taxon>Bivalvia</taxon>
        <taxon>Autobranchia</taxon>
        <taxon>Pteriomorphia</taxon>
        <taxon>Ostreida</taxon>
        <taxon>Ostreoidea</taxon>
        <taxon>Ostreidae</taxon>
        <taxon>Crassostrea</taxon>
    </lineage>
</organism>
<sequence length="130" mass="14923">MNILSNSVLRLFVVALWAIAILCRNTNGLTALENILAEETKDDYLRDVDDDSALDQRTREEDLKKLILKKLRFRELPNDSSSEVLSNLVKRVPDSYRFGESLVDKVAALLRFKMRPTKSPQVRMPSLRFG</sequence>
<feature type="chain" id="PRO_5034893903" evidence="1">
    <location>
        <begin position="29"/>
        <end position="130"/>
    </location>
</feature>
<dbReference type="KEGG" id="cvn:111126954"/>
<proteinExistence type="predicted"/>
<dbReference type="AlphaFoldDB" id="A0A8B8DKV3"/>
<dbReference type="Proteomes" id="UP000694844">
    <property type="component" value="Chromosome 3"/>
</dbReference>
<dbReference type="RefSeq" id="XP_022327616.1">
    <property type="nucleotide sequence ID" value="XM_022471908.1"/>
</dbReference>
<keyword evidence="2" id="KW-1185">Reference proteome</keyword>
<dbReference type="OrthoDB" id="6125861at2759"/>
<name>A0A8B8DKV3_CRAVI</name>
<dbReference type="GeneID" id="111126954"/>
<keyword evidence="1" id="KW-0732">Signal</keyword>
<gene>
    <name evidence="3" type="primary">LOC111126954</name>
</gene>